<dbReference type="PROSITE" id="PS51358">
    <property type="entry name" value="NOP"/>
    <property type="match status" value="1"/>
</dbReference>
<dbReference type="InterPro" id="IPR012976">
    <property type="entry name" value="NOSIC"/>
</dbReference>
<dbReference type="Proteomes" id="UP001174677">
    <property type="component" value="Chromosome 5"/>
</dbReference>
<proteinExistence type="inferred from homology"/>
<gene>
    <name evidence="5" type="ORF">P3X46_008439</name>
</gene>
<evidence type="ECO:0000259" key="4">
    <source>
        <dbReference type="PROSITE" id="PS51358"/>
    </source>
</evidence>
<evidence type="ECO:0000313" key="5">
    <source>
        <dbReference type="EMBL" id="KAJ9180160.1"/>
    </source>
</evidence>
<keyword evidence="6" id="KW-1185">Reference proteome</keyword>
<evidence type="ECO:0000256" key="2">
    <source>
        <dbReference type="SAM" id="MobiDB-lite"/>
    </source>
</evidence>
<dbReference type="InterPro" id="IPR036070">
    <property type="entry name" value="Nop_dom_sf"/>
</dbReference>
<dbReference type="Pfam" id="PF01798">
    <property type="entry name" value="Nop"/>
    <property type="match status" value="1"/>
</dbReference>
<organism evidence="5 6">
    <name type="scientific">Hevea brasiliensis</name>
    <name type="common">Para rubber tree</name>
    <name type="synonym">Siphonia brasiliensis</name>
    <dbReference type="NCBI Taxonomy" id="3981"/>
    <lineage>
        <taxon>Eukaryota</taxon>
        <taxon>Viridiplantae</taxon>
        <taxon>Streptophyta</taxon>
        <taxon>Embryophyta</taxon>
        <taxon>Tracheophyta</taxon>
        <taxon>Spermatophyta</taxon>
        <taxon>Magnoliopsida</taxon>
        <taxon>eudicotyledons</taxon>
        <taxon>Gunneridae</taxon>
        <taxon>Pentapetalae</taxon>
        <taxon>rosids</taxon>
        <taxon>fabids</taxon>
        <taxon>Malpighiales</taxon>
        <taxon>Euphorbiaceae</taxon>
        <taxon>Crotonoideae</taxon>
        <taxon>Micrandreae</taxon>
        <taxon>Hevea</taxon>
    </lineage>
</organism>
<dbReference type="SMART" id="SM00931">
    <property type="entry name" value="NOSIC"/>
    <property type="match status" value="1"/>
</dbReference>
<dbReference type="InterPro" id="IPR045056">
    <property type="entry name" value="Nop56/Nop58"/>
</dbReference>
<accession>A0ABQ9MMH1</accession>
<name>A0ABQ9MMH1_HEVBR</name>
<evidence type="ECO:0000256" key="1">
    <source>
        <dbReference type="ARBA" id="ARBA00009211"/>
    </source>
</evidence>
<feature type="region of interest" description="Disordered" evidence="2">
    <location>
        <begin position="318"/>
        <end position="447"/>
    </location>
</feature>
<keyword evidence="3" id="KW-0472">Membrane</keyword>
<evidence type="ECO:0000256" key="3">
    <source>
        <dbReference type="SAM" id="Phobius"/>
    </source>
</evidence>
<evidence type="ECO:0000313" key="6">
    <source>
        <dbReference type="Proteomes" id="UP001174677"/>
    </source>
</evidence>
<dbReference type="SUPFAM" id="SSF89124">
    <property type="entry name" value="Nop domain"/>
    <property type="match status" value="1"/>
</dbReference>
<dbReference type="PANTHER" id="PTHR10894:SF23">
    <property type="entry name" value="NOP DOMAIN-CONTAINING PROTEIN"/>
    <property type="match status" value="1"/>
</dbReference>
<feature type="compositionally biased region" description="Polar residues" evidence="2">
    <location>
        <begin position="422"/>
        <end position="431"/>
    </location>
</feature>
<feature type="domain" description="Nop" evidence="4">
    <location>
        <begin position="170"/>
        <end position="288"/>
    </location>
</feature>
<dbReference type="InterPro" id="IPR002687">
    <property type="entry name" value="Nop_dom"/>
</dbReference>
<protein>
    <recommendedName>
        <fullName evidence="4">Nop domain-containing protein</fullName>
    </recommendedName>
</protein>
<reference evidence="5" key="1">
    <citation type="journal article" date="2023" name="Plant Biotechnol. J.">
        <title>Chromosome-level wild Hevea brasiliensis genome provides new tools for genomic-assisted breeding and valuable loci to elevate rubber yield.</title>
        <authorList>
            <person name="Cheng H."/>
            <person name="Song X."/>
            <person name="Hu Y."/>
            <person name="Wu T."/>
            <person name="Yang Q."/>
            <person name="An Z."/>
            <person name="Feng S."/>
            <person name="Deng Z."/>
            <person name="Wu W."/>
            <person name="Zeng X."/>
            <person name="Tu M."/>
            <person name="Wang X."/>
            <person name="Huang H."/>
        </authorList>
    </citation>
    <scope>NUCLEOTIDE SEQUENCE</scope>
    <source>
        <strain evidence="5">MT/VB/25A 57/8</strain>
    </source>
</reference>
<dbReference type="Gene3D" id="1.10.287.4070">
    <property type="match status" value="1"/>
</dbReference>
<comment type="caution">
    <text evidence="5">The sequence shown here is derived from an EMBL/GenBank/DDBJ whole genome shotgun (WGS) entry which is preliminary data.</text>
</comment>
<dbReference type="Gene3D" id="1.10.246.90">
    <property type="entry name" value="Nop domain"/>
    <property type="match status" value="1"/>
</dbReference>
<keyword evidence="3" id="KW-1133">Transmembrane helix</keyword>
<dbReference type="EMBL" id="JARPOI010000005">
    <property type="protein sequence ID" value="KAJ9180160.1"/>
    <property type="molecule type" value="Genomic_DNA"/>
</dbReference>
<dbReference type="PANTHER" id="PTHR10894">
    <property type="entry name" value="NUCLEOLAR PROTEIN 5 NUCLEOLAR PROTEIN NOP5 NOP58"/>
    <property type="match status" value="1"/>
</dbReference>
<keyword evidence="3" id="KW-0812">Transmembrane</keyword>
<comment type="similarity">
    <text evidence="1">Belongs to the NOP5/NOP56 family.</text>
</comment>
<feature type="transmembrane region" description="Helical" evidence="3">
    <location>
        <begin position="491"/>
        <end position="512"/>
    </location>
</feature>
<sequence>MELMRGVRSQLTELIAGLGTHDLAPMSLGLSHSLSRYKLKFSPDKVDTMIIQAIGLLDDLDKELNTYAMRVREWYGWHFPELAKIVQDNILYAKVVKLMGSRDNAAKIDFSEILPEEVETELKDASLISMGAEVSEVDLMNIRELCDQVLSLAEYGAQLYDYLKSRMNTIAPNLTALVGELVGARLIAHGGSLLNLAKQPGSTVQILGAEKALFRALKTKHSTPKYGLIFHASLVGQAAPKTKGKISRSLAAKAALAIRYDALGDGQDNTFGLENRAKLEARLRILEGRELSRAAGSAKGKPKIEAYDKDRKKGAGGLITPAKSCNPSADAVLGQTSNASAGNGEEIVPKKRKTEAEPSLTGGMAEEAPVTGEQKKEKKKKKKKTDEEEAAVPNDGNGTAKQEGEGEAKKDKKKKKHKAESNDVQNESENVNAGEKKKKRSENMLNKMKNLKCQGRRKRKGREKVRIEKIWKVQVTGYPAILEKKLGNNSILFCCIIFIHFFFVSFISNGFADFLWG</sequence>
<dbReference type="InterPro" id="IPR042239">
    <property type="entry name" value="Nop_C"/>
</dbReference>